<evidence type="ECO:0000256" key="3">
    <source>
        <dbReference type="ARBA" id="ARBA00022989"/>
    </source>
</evidence>
<name>A0A7Y0QJ29_CELFI</name>
<proteinExistence type="predicted"/>
<evidence type="ECO:0000256" key="2">
    <source>
        <dbReference type="ARBA" id="ARBA00022692"/>
    </source>
</evidence>
<keyword evidence="4 6" id="KW-0472">Membrane</keyword>
<accession>A0A7Y0QJ29</accession>
<evidence type="ECO:0000256" key="5">
    <source>
        <dbReference type="SAM" id="MobiDB-lite"/>
    </source>
</evidence>
<comment type="subcellular location">
    <subcellularLocation>
        <location evidence="1">Membrane</location>
        <topology evidence="1">Multi-pass membrane protein</topology>
    </subcellularLocation>
</comment>
<reference evidence="8 9" key="1">
    <citation type="submission" date="2020-04" db="EMBL/GenBank/DDBJ databases">
        <title>Sequencing and Assembly of C. fimi.</title>
        <authorList>
            <person name="Ramsey A.R."/>
        </authorList>
    </citation>
    <scope>NUCLEOTIDE SEQUENCE [LARGE SCALE GENOMIC DNA]</scope>
    <source>
        <strain evidence="8 9">SB</strain>
    </source>
</reference>
<evidence type="ECO:0000256" key="4">
    <source>
        <dbReference type="ARBA" id="ARBA00023136"/>
    </source>
</evidence>
<keyword evidence="3 6" id="KW-1133">Transmembrane helix</keyword>
<organism evidence="8 9">
    <name type="scientific">Cellulomonas fimi</name>
    <dbReference type="NCBI Taxonomy" id="1708"/>
    <lineage>
        <taxon>Bacteria</taxon>
        <taxon>Bacillati</taxon>
        <taxon>Actinomycetota</taxon>
        <taxon>Actinomycetes</taxon>
        <taxon>Micrococcales</taxon>
        <taxon>Cellulomonadaceae</taxon>
        <taxon>Cellulomonas</taxon>
    </lineage>
</organism>
<evidence type="ECO:0000259" key="7">
    <source>
        <dbReference type="Pfam" id="PF13515"/>
    </source>
</evidence>
<feature type="transmembrane region" description="Helical" evidence="6">
    <location>
        <begin position="301"/>
        <end position="323"/>
    </location>
</feature>
<feature type="region of interest" description="Disordered" evidence="5">
    <location>
        <begin position="1"/>
        <end position="35"/>
    </location>
</feature>
<sequence>MGATSRSGRTASQSAWNRSTRSDDPARPAVAPSPSVLLAPRAASVAIPLLPRHSPASERSPGAGSPASRSLVNYLRDRRRLHPSIPTRPVLLVETRPPVPLSHHVPRPQDLVAFAPHNESHWIALRAALSVGIPLAVLGLTDHMEWSLFAAFGAFTALFGRTDGYRRRLHTQLAAAAIQVGGVVVGTAVSAAGSGPWGLVLASALVAAIASLVGDGVGWHPVGPLFAVFAVATTAGVPATSTDLVPALGVSAGAAALSVVIGVAGALSPRRRRLPRRPLTAVGPGLPVVRVRGSTIRTGRYAFAVVLAGGVATAAGIGHPSWAMVAAVVPLAAADIPQGSVRAVQRVVGTGLGLVVAAALLLIPDPPVSGWGLIAVVVVLQSLAELFVGRNYGFAMVFITPLALTMSTMVTPLDPGSLLRDRGVETVIGAVIGLALTILSREHRGTAARPSAQPSAG</sequence>
<dbReference type="AlphaFoldDB" id="A0A7Y0QJ29"/>
<evidence type="ECO:0000313" key="9">
    <source>
        <dbReference type="Proteomes" id="UP000562124"/>
    </source>
</evidence>
<comment type="caution">
    <text evidence="8">The sequence shown here is derived from an EMBL/GenBank/DDBJ whole genome shotgun (WGS) entry which is preliminary data.</text>
</comment>
<feature type="compositionally biased region" description="Polar residues" evidence="5">
    <location>
        <begin position="1"/>
        <end position="19"/>
    </location>
</feature>
<evidence type="ECO:0000256" key="1">
    <source>
        <dbReference type="ARBA" id="ARBA00004141"/>
    </source>
</evidence>
<keyword evidence="2 6" id="KW-0812">Transmembrane</keyword>
<feature type="transmembrane region" description="Helical" evidence="6">
    <location>
        <begin position="394"/>
        <end position="413"/>
    </location>
</feature>
<keyword evidence="9" id="KW-1185">Reference proteome</keyword>
<protein>
    <submittedName>
        <fullName evidence="8">FUSC family protein</fullName>
    </submittedName>
</protein>
<dbReference type="EMBL" id="JABCJJ010000039">
    <property type="protein sequence ID" value="NMR21509.1"/>
    <property type="molecule type" value="Genomic_DNA"/>
</dbReference>
<dbReference type="GO" id="GO:0016020">
    <property type="term" value="C:membrane"/>
    <property type="evidence" value="ECO:0007669"/>
    <property type="project" value="UniProtKB-SubCell"/>
</dbReference>
<feature type="transmembrane region" description="Helical" evidence="6">
    <location>
        <begin position="221"/>
        <end position="239"/>
    </location>
</feature>
<feature type="transmembrane region" description="Helical" evidence="6">
    <location>
        <begin position="173"/>
        <end position="191"/>
    </location>
</feature>
<gene>
    <name evidence="8" type="ORF">HIR71_15005</name>
</gene>
<feature type="transmembrane region" description="Helical" evidence="6">
    <location>
        <begin position="245"/>
        <end position="267"/>
    </location>
</feature>
<dbReference type="Pfam" id="PF13515">
    <property type="entry name" value="FUSC_2"/>
    <property type="match status" value="1"/>
</dbReference>
<evidence type="ECO:0000256" key="6">
    <source>
        <dbReference type="SAM" id="Phobius"/>
    </source>
</evidence>
<evidence type="ECO:0000313" key="8">
    <source>
        <dbReference type="EMBL" id="NMR21509.1"/>
    </source>
</evidence>
<feature type="transmembrane region" description="Helical" evidence="6">
    <location>
        <begin position="197"/>
        <end position="214"/>
    </location>
</feature>
<dbReference type="InterPro" id="IPR049453">
    <property type="entry name" value="Memb_transporter_dom"/>
</dbReference>
<feature type="domain" description="Integral membrane bound transporter" evidence="7">
    <location>
        <begin position="307"/>
        <end position="435"/>
    </location>
</feature>
<dbReference type="Proteomes" id="UP000562124">
    <property type="component" value="Unassembled WGS sequence"/>
</dbReference>